<dbReference type="PANTHER" id="PTHR47331">
    <property type="entry name" value="PHD-TYPE DOMAIN-CONTAINING PROTEIN"/>
    <property type="match status" value="1"/>
</dbReference>
<proteinExistence type="predicted"/>
<protein>
    <submittedName>
        <fullName evidence="1">Uncharacterized protein</fullName>
    </submittedName>
</protein>
<dbReference type="AlphaFoldDB" id="A0AAV1LV82"/>
<evidence type="ECO:0000313" key="2">
    <source>
        <dbReference type="Proteomes" id="UP001314205"/>
    </source>
</evidence>
<dbReference type="EMBL" id="CAVLGL010000115">
    <property type="protein sequence ID" value="CAK1599330.1"/>
    <property type="molecule type" value="Genomic_DNA"/>
</dbReference>
<dbReference type="SUPFAM" id="SSF56672">
    <property type="entry name" value="DNA/RNA polymerases"/>
    <property type="match status" value="1"/>
</dbReference>
<dbReference type="GO" id="GO:0071897">
    <property type="term" value="P:DNA biosynthetic process"/>
    <property type="evidence" value="ECO:0007669"/>
    <property type="project" value="UniProtKB-ARBA"/>
</dbReference>
<dbReference type="Proteomes" id="UP001314205">
    <property type="component" value="Unassembled WGS sequence"/>
</dbReference>
<organism evidence="1 2">
    <name type="scientific">Parnassius mnemosyne</name>
    <name type="common">clouded apollo</name>
    <dbReference type="NCBI Taxonomy" id="213953"/>
    <lineage>
        <taxon>Eukaryota</taxon>
        <taxon>Metazoa</taxon>
        <taxon>Ecdysozoa</taxon>
        <taxon>Arthropoda</taxon>
        <taxon>Hexapoda</taxon>
        <taxon>Insecta</taxon>
        <taxon>Pterygota</taxon>
        <taxon>Neoptera</taxon>
        <taxon>Endopterygota</taxon>
        <taxon>Lepidoptera</taxon>
        <taxon>Glossata</taxon>
        <taxon>Ditrysia</taxon>
        <taxon>Papilionoidea</taxon>
        <taxon>Papilionidae</taxon>
        <taxon>Parnassiinae</taxon>
        <taxon>Parnassini</taxon>
        <taxon>Parnassius</taxon>
        <taxon>Driopa</taxon>
    </lineage>
</organism>
<evidence type="ECO:0000313" key="1">
    <source>
        <dbReference type="EMBL" id="CAK1599330.1"/>
    </source>
</evidence>
<name>A0AAV1LV82_9NEOP</name>
<sequence>MFLRVKIDRRDQPAQLFLWQGNERSSPPREYVMTSMIFGFTQNSPFLAHSVRDYNARAHAETHPLALNAIVRSHYMDDYLDSYATVEEAVSTAKQVTEVHQKAGFALAGWNSNHAALLEDKPEELLARKPKEVA</sequence>
<dbReference type="InterPro" id="IPR043502">
    <property type="entry name" value="DNA/RNA_pol_sf"/>
</dbReference>
<gene>
    <name evidence="1" type="ORF">PARMNEM_LOCUS18221</name>
</gene>
<accession>A0AAV1LV82</accession>
<reference evidence="1 2" key="1">
    <citation type="submission" date="2023-11" db="EMBL/GenBank/DDBJ databases">
        <authorList>
            <person name="Hedman E."/>
            <person name="Englund M."/>
            <person name="Stromberg M."/>
            <person name="Nyberg Akerstrom W."/>
            <person name="Nylinder S."/>
            <person name="Jareborg N."/>
            <person name="Kallberg Y."/>
            <person name="Kronander E."/>
        </authorList>
    </citation>
    <scope>NUCLEOTIDE SEQUENCE [LARGE SCALE GENOMIC DNA]</scope>
</reference>
<comment type="caution">
    <text evidence="1">The sequence shown here is derived from an EMBL/GenBank/DDBJ whole genome shotgun (WGS) entry which is preliminary data.</text>
</comment>
<keyword evidence="2" id="KW-1185">Reference proteome</keyword>